<keyword evidence="4" id="KW-1185">Reference proteome</keyword>
<dbReference type="Gene3D" id="1.10.150.480">
    <property type="match status" value="1"/>
</dbReference>
<evidence type="ECO:0000313" key="4">
    <source>
        <dbReference type="Proteomes" id="UP001225598"/>
    </source>
</evidence>
<evidence type="ECO:0000313" key="3">
    <source>
        <dbReference type="EMBL" id="WIM67900.1"/>
    </source>
</evidence>
<proteinExistence type="predicted"/>
<sequence length="375" mass="40568">MTQSNALYTHSIAAAFVAALAMLFGLAHAAPAQAQSEQYGIEFEIRHPGNTKMMWAGDKGSVEQSPANVVYGFNSSREHPFRGVGKGGVIDATKVVATGERIQGFADAPLSVRKPAWTDKSLERNILEVMETGYPIDVLGLQSNYGLTDAQFYEVTQRALWHYTDSDILYEYPHNYSPQMRKTYSILVEGYGADSPRAQVPDNLALEMYAIKDGEYQNLLTATRVDKVTGNRLADFVPEADQVAGPPEFDEQAESAATDRCDMNSTVANPVAWMIPLGTFIASGGVPAAAVAEQFDTVSERFDDVIAQNFPHWGREGSLADQPESAQKLRESLLKVNKRLSGVDPAAGPASVGAELVAIGIGGTQITTDVCGERK</sequence>
<evidence type="ECO:0000259" key="2">
    <source>
        <dbReference type="Pfam" id="PF08341"/>
    </source>
</evidence>
<dbReference type="InterPro" id="IPR023849">
    <property type="entry name" value="TQXA_dom"/>
</dbReference>
<name>A0ABY8VGK2_9CORY</name>
<feature type="domain" description="Thioester" evidence="2">
    <location>
        <begin position="104"/>
        <end position="185"/>
    </location>
</feature>
<organism evidence="3 4">
    <name type="scientific">Corynebacterium breve</name>
    <dbReference type="NCBI Taxonomy" id="3049799"/>
    <lineage>
        <taxon>Bacteria</taxon>
        <taxon>Bacillati</taxon>
        <taxon>Actinomycetota</taxon>
        <taxon>Actinomycetes</taxon>
        <taxon>Mycobacteriales</taxon>
        <taxon>Corynebacteriaceae</taxon>
        <taxon>Corynebacterium</taxon>
    </lineage>
</organism>
<reference evidence="3 4" key="1">
    <citation type="submission" date="2023-05" db="EMBL/GenBank/DDBJ databases">
        <title>Corynebacterium suedekumii sp. nov. and Corynebacterium breve sp. nov. isolated from raw cow's milk.</title>
        <authorList>
            <person name="Baer M.K."/>
            <person name="Mehl L."/>
            <person name="Hellmuth R."/>
            <person name="Marke G."/>
            <person name="Lipski A."/>
        </authorList>
    </citation>
    <scope>NUCLEOTIDE SEQUENCE [LARGE SCALE GENOMIC DNA]</scope>
    <source>
        <strain evidence="3 4">R4</strain>
    </source>
</reference>
<accession>A0ABY8VGK2</accession>
<feature type="signal peptide" evidence="1">
    <location>
        <begin position="1"/>
        <end position="29"/>
    </location>
</feature>
<keyword evidence="1" id="KW-0732">Signal</keyword>
<dbReference type="NCBIfam" id="TIGR03934">
    <property type="entry name" value="TQXA_dom"/>
    <property type="match status" value="1"/>
</dbReference>
<dbReference type="NCBIfam" id="NF012162">
    <property type="entry name" value="surf_Nterm_1"/>
    <property type="match status" value="1"/>
</dbReference>
<dbReference type="RefSeq" id="WP_284825224.1">
    <property type="nucleotide sequence ID" value="NZ_CP126969.1"/>
</dbReference>
<evidence type="ECO:0000256" key="1">
    <source>
        <dbReference type="SAM" id="SignalP"/>
    </source>
</evidence>
<feature type="chain" id="PRO_5046801832" evidence="1">
    <location>
        <begin position="30"/>
        <end position="375"/>
    </location>
</feature>
<protein>
    <submittedName>
        <fullName evidence="3">Thioester-forming surface-anchored protein</fullName>
    </submittedName>
</protein>
<dbReference type="Pfam" id="PF08341">
    <property type="entry name" value="TED"/>
    <property type="match status" value="1"/>
</dbReference>
<dbReference type="Proteomes" id="UP001225598">
    <property type="component" value="Chromosome"/>
</dbReference>
<dbReference type="EMBL" id="CP126969">
    <property type="protein sequence ID" value="WIM67900.1"/>
    <property type="molecule type" value="Genomic_DNA"/>
</dbReference>
<dbReference type="Gene3D" id="2.30.30.670">
    <property type="entry name" value="Thioester domain"/>
    <property type="match status" value="1"/>
</dbReference>
<dbReference type="InterPro" id="IPR013552">
    <property type="entry name" value="Thioester_dom"/>
</dbReference>
<gene>
    <name evidence="3" type="ORF">QP027_00410</name>
</gene>